<evidence type="ECO:0008006" key="4">
    <source>
        <dbReference type="Google" id="ProtNLM"/>
    </source>
</evidence>
<reference evidence="2 3" key="1">
    <citation type="submission" date="2019-07" db="EMBL/GenBank/DDBJ databases">
        <title>Finished genome of Venturia effusa.</title>
        <authorList>
            <person name="Young C.A."/>
            <person name="Cox M.P."/>
            <person name="Ganley A.R.D."/>
            <person name="David W.J."/>
        </authorList>
    </citation>
    <scope>NUCLEOTIDE SEQUENCE [LARGE SCALE GENOMIC DNA]</scope>
    <source>
        <strain evidence="3">albino</strain>
    </source>
</reference>
<proteinExistence type="predicted"/>
<protein>
    <recommendedName>
        <fullName evidence="4">Secreted protein</fullName>
    </recommendedName>
</protein>
<evidence type="ECO:0000313" key="3">
    <source>
        <dbReference type="Proteomes" id="UP000316270"/>
    </source>
</evidence>
<keyword evidence="3" id="KW-1185">Reference proteome</keyword>
<keyword evidence="1" id="KW-0732">Signal</keyword>
<dbReference type="Proteomes" id="UP000316270">
    <property type="component" value="Chromosome 2"/>
</dbReference>
<feature type="signal peptide" evidence="1">
    <location>
        <begin position="1"/>
        <end position="21"/>
    </location>
</feature>
<name>A0A517L014_9PEZI</name>
<evidence type="ECO:0000313" key="2">
    <source>
        <dbReference type="EMBL" id="QDS68967.1"/>
    </source>
</evidence>
<sequence>MHFTSYLITTLLTVAPALVHANDCEHWQSIYVLKCDVPNKGPDPVPTACRNGTLEEHLPIFKKTRRNFMDFAYLNGGFCSGGCYDVVKKMKGRLGWTFQMTCLIPRANKKHIGKFKEPPQDLERLDDHKCDVNCMPAIGANQDCYVSFGRC</sequence>
<dbReference type="AlphaFoldDB" id="A0A517L014"/>
<gene>
    <name evidence="2" type="ORF">FKW77_008880</name>
</gene>
<evidence type="ECO:0000256" key="1">
    <source>
        <dbReference type="SAM" id="SignalP"/>
    </source>
</evidence>
<feature type="chain" id="PRO_5022025167" description="Secreted protein" evidence="1">
    <location>
        <begin position="22"/>
        <end position="151"/>
    </location>
</feature>
<dbReference type="OrthoDB" id="10437408at2759"/>
<organism evidence="2 3">
    <name type="scientific">Venturia effusa</name>
    <dbReference type="NCBI Taxonomy" id="50376"/>
    <lineage>
        <taxon>Eukaryota</taxon>
        <taxon>Fungi</taxon>
        <taxon>Dikarya</taxon>
        <taxon>Ascomycota</taxon>
        <taxon>Pezizomycotina</taxon>
        <taxon>Dothideomycetes</taxon>
        <taxon>Pleosporomycetidae</taxon>
        <taxon>Venturiales</taxon>
        <taxon>Venturiaceae</taxon>
        <taxon>Venturia</taxon>
    </lineage>
</organism>
<dbReference type="EMBL" id="CP042186">
    <property type="protein sequence ID" value="QDS68967.1"/>
    <property type="molecule type" value="Genomic_DNA"/>
</dbReference>
<accession>A0A517L014</accession>